<keyword evidence="1" id="KW-0472">Membrane</keyword>
<comment type="caution">
    <text evidence="2">The sequence shown here is derived from an EMBL/GenBank/DDBJ whole genome shotgun (WGS) entry which is preliminary data.</text>
</comment>
<reference evidence="2 3" key="1">
    <citation type="submission" date="2021-03" db="EMBL/GenBank/DDBJ databases">
        <title>Genomic Encyclopedia of Type Strains, Phase III (KMG-III): the genomes of soil and plant-associated and newly described type strains.</title>
        <authorList>
            <person name="Whitman W."/>
        </authorList>
    </citation>
    <scope>NUCLEOTIDE SEQUENCE [LARGE SCALE GENOMIC DNA]</scope>
    <source>
        <strain evidence="2 3">IMMIB AFH-6</strain>
    </source>
</reference>
<dbReference type="EMBL" id="JAGINP010000001">
    <property type="protein sequence ID" value="MBP2290752.1"/>
    <property type="molecule type" value="Genomic_DNA"/>
</dbReference>
<keyword evidence="1" id="KW-0812">Transmembrane</keyword>
<evidence type="ECO:0000313" key="2">
    <source>
        <dbReference type="EMBL" id="MBP2290752.1"/>
    </source>
</evidence>
<keyword evidence="1" id="KW-1133">Transmembrane helix</keyword>
<keyword evidence="3" id="KW-1185">Reference proteome</keyword>
<evidence type="ECO:0000256" key="1">
    <source>
        <dbReference type="SAM" id="Phobius"/>
    </source>
</evidence>
<sequence length="81" mass="7989">MRDRIAAEGLSAGGRNEAGLSHSTIAASLPGRAADSQCASGEDGDPFGIGPAPFGLRAALAVLALPMLMLILTALAVMLGG</sequence>
<dbReference type="RefSeq" id="WP_246500351.1">
    <property type="nucleotide sequence ID" value="NZ_JAGINP010000001.1"/>
</dbReference>
<feature type="transmembrane region" description="Helical" evidence="1">
    <location>
        <begin position="58"/>
        <end position="79"/>
    </location>
</feature>
<name>A0ABS4SFM8_9PROT</name>
<dbReference type="Proteomes" id="UP000781958">
    <property type="component" value="Unassembled WGS sequence"/>
</dbReference>
<proteinExistence type="predicted"/>
<organism evidence="2 3">
    <name type="scientific">Azospirillum rugosum</name>
    <dbReference type="NCBI Taxonomy" id="416170"/>
    <lineage>
        <taxon>Bacteria</taxon>
        <taxon>Pseudomonadati</taxon>
        <taxon>Pseudomonadota</taxon>
        <taxon>Alphaproteobacteria</taxon>
        <taxon>Rhodospirillales</taxon>
        <taxon>Azospirillaceae</taxon>
        <taxon>Azospirillum</taxon>
    </lineage>
</organism>
<accession>A0ABS4SFM8</accession>
<evidence type="ECO:0000313" key="3">
    <source>
        <dbReference type="Proteomes" id="UP000781958"/>
    </source>
</evidence>
<protein>
    <submittedName>
        <fullName evidence="2">Uncharacterized protein</fullName>
    </submittedName>
</protein>
<gene>
    <name evidence="2" type="ORF">J2851_000489</name>
</gene>